<evidence type="ECO:0008006" key="3">
    <source>
        <dbReference type="Google" id="ProtNLM"/>
    </source>
</evidence>
<dbReference type="AlphaFoldDB" id="D7LTH0"/>
<dbReference type="STRING" id="81972.D7LTH0"/>
<evidence type="ECO:0000313" key="2">
    <source>
        <dbReference type="Proteomes" id="UP000008694"/>
    </source>
</evidence>
<proteinExistence type="predicted"/>
<sequence>MTIVLWDWENCNVPAYIKPKELLGNIKNALCNLGYTMDIVMQGYDDANVLKDGYLDELALSGIRMTHVPPGKDASVK</sequence>
<organism evidence="2">
    <name type="scientific">Arabidopsis lyrata subsp. lyrata</name>
    <name type="common">Lyre-leaved rock-cress</name>
    <dbReference type="NCBI Taxonomy" id="81972"/>
    <lineage>
        <taxon>Eukaryota</taxon>
        <taxon>Viridiplantae</taxon>
        <taxon>Streptophyta</taxon>
        <taxon>Embryophyta</taxon>
        <taxon>Tracheophyta</taxon>
        <taxon>Spermatophyta</taxon>
        <taxon>Magnoliopsida</taxon>
        <taxon>eudicotyledons</taxon>
        <taxon>Gunneridae</taxon>
        <taxon>Pentapetalae</taxon>
        <taxon>rosids</taxon>
        <taxon>malvids</taxon>
        <taxon>Brassicales</taxon>
        <taxon>Brassicaceae</taxon>
        <taxon>Camelineae</taxon>
        <taxon>Arabidopsis</taxon>
    </lineage>
</organism>
<dbReference type="InterPro" id="IPR024768">
    <property type="entry name" value="Marf1"/>
</dbReference>
<dbReference type="PANTHER" id="PTHR14379:SF28">
    <property type="entry name" value="EMB|CAB71865.1-RELATED"/>
    <property type="match status" value="1"/>
</dbReference>
<dbReference type="Gramene" id="scaffold_502096.1">
    <property type="protein sequence ID" value="scaffold_502096.1"/>
    <property type="gene ID" value="scaffold_502096.1"/>
</dbReference>
<protein>
    <recommendedName>
        <fullName evidence="3">NYN domain-containing protein</fullName>
    </recommendedName>
</protein>
<accession>D7LTH0</accession>
<gene>
    <name evidence="1" type="ORF">ARALYDRAFT_906392</name>
</gene>
<dbReference type="EMBL" id="GL348717">
    <property type="protein sequence ID" value="EFH52299.1"/>
    <property type="molecule type" value="Genomic_DNA"/>
</dbReference>
<dbReference type="HOGENOM" id="CLU_181765_1_0_1"/>
<dbReference type="GO" id="GO:0005777">
    <property type="term" value="C:peroxisome"/>
    <property type="evidence" value="ECO:0007669"/>
    <property type="project" value="InterPro"/>
</dbReference>
<reference evidence="2" key="1">
    <citation type="journal article" date="2011" name="Nat. Genet.">
        <title>The Arabidopsis lyrata genome sequence and the basis of rapid genome size change.</title>
        <authorList>
            <person name="Hu T.T."/>
            <person name="Pattyn P."/>
            <person name="Bakker E.G."/>
            <person name="Cao J."/>
            <person name="Cheng J.-F."/>
            <person name="Clark R.M."/>
            <person name="Fahlgren N."/>
            <person name="Fawcett J.A."/>
            <person name="Grimwood J."/>
            <person name="Gundlach H."/>
            <person name="Haberer G."/>
            <person name="Hollister J.D."/>
            <person name="Ossowski S."/>
            <person name="Ottilar R.P."/>
            <person name="Salamov A.A."/>
            <person name="Schneeberger K."/>
            <person name="Spannagl M."/>
            <person name="Wang X."/>
            <person name="Yang L."/>
            <person name="Nasrallah M.E."/>
            <person name="Bergelson J."/>
            <person name="Carrington J.C."/>
            <person name="Gaut B.S."/>
            <person name="Schmutz J."/>
            <person name="Mayer K.F.X."/>
            <person name="Van de Peer Y."/>
            <person name="Grigoriev I.V."/>
            <person name="Nordborg M."/>
            <person name="Weigel D."/>
            <person name="Guo Y.-L."/>
        </authorList>
    </citation>
    <scope>NUCLEOTIDE SEQUENCE [LARGE SCALE GENOMIC DNA]</scope>
    <source>
        <strain evidence="2">cv. MN47</strain>
    </source>
</reference>
<dbReference type="GO" id="GO:0010468">
    <property type="term" value="P:regulation of gene expression"/>
    <property type="evidence" value="ECO:0007669"/>
    <property type="project" value="InterPro"/>
</dbReference>
<dbReference type="Proteomes" id="UP000008694">
    <property type="component" value="Unassembled WGS sequence"/>
</dbReference>
<dbReference type="PANTHER" id="PTHR14379">
    <property type="entry name" value="LIMKAIN B LKAP"/>
    <property type="match status" value="1"/>
</dbReference>
<keyword evidence="2" id="KW-1185">Reference proteome</keyword>
<name>D7LTH0_ARALL</name>
<evidence type="ECO:0000313" key="1">
    <source>
        <dbReference type="EMBL" id="EFH52299.1"/>
    </source>
</evidence>